<keyword evidence="1" id="KW-0732">Signal</keyword>
<feature type="chain" id="PRO_5005574705" evidence="1">
    <location>
        <begin position="25"/>
        <end position="51"/>
    </location>
</feature>
<organism evidence="2 3">
    <name type="scientific">Habropoda laboriosa</name>
    <dbReference type="NCBI Taxonomy" id="597456"/>
    <lineage>
        <taxon>Eukaryota</taxon>
        <taxon>Metazoa</taxon>
        <taxon>Ecdysozoa</taxon>
        <taxon>Arthropoda</taxon>
        <taxon>Hexapoda</taxon>
        <taxon>Insecta</taxon>
        <taxon>Pterygota</taxon>
        <taxon>Neoptera</taxon>
        <taxon>Endopterygota</taxon>
        <taxon>Hymenoptera</taxon>
        <taxon>Apocrita</taxon>
        <taxon>Aculeata</taxon>
        <taxon>Apoidea</taxon>
        <taxon>Anthophila</taxon>
        <taxon>Apidae</taxon>
        <taxon>Habropoda</taxon>
    </lineage>
</organism>
<gene>
    <name evidence="2" type="ORF">WH47_07178</name>
</gene>
<dbReference type="Proteomes" id="UP000053825">
    <property type="component" value="Unassembled WGS sequence"/>
</dbReference>
<dbReference type="AlphaFoldDB" id="A0A0L7QR75"/>
<evidence type="ECO:0000313" key="3">
    <source>
        <dbReference type="Proteomes" id="UP000053825"/>
    </source>
</evidence>
<evidence type="ECO:0000313" key="2">
    <source>
        <dbReference type="EMBL" id="KOC61001.1"/>
    </source>
</evidence>
<name>A0A0L7QR75_9HYME</name>
<sequence length="51" mass="5747">MIYIILTKIDFILLLGYQIYSAVSGPPYPNRKFRRDNREGVVGAARKASAC</sequence>
<keyword evidence="3" id="KW-1185">Reference proteome</keyword>
<dbReference type="EMBL" id="KQ414785">
    <property type="protein sequence ID" value="KOC61001.1"/>
    <property type="molecule type" value="Genomic_DNA"/>
</dbReference>
<reference evidence="2 3" key="1">
    <citation type="submission" date="2015-07" db="EMBL/GenBank/DDBJ databases">
        <title>The genome of Habropoda laboriosa.</title>
        <authorList>
            <person name="Pan H."/>
            <person name="Kapheim K."/>
        </authorList>
    </citation>
    <scope>NUCLEOTIDE SEQUENCE [LARGE SCALE GENOMIC DNA]</scope>
    <source>
        <strain evidence="2">0110345459</strain>
    </source>
</reference>
<proteinExistence type="predicted"/>
<protein>
    <submittedName>
        <fullName evidence="2">Uncharacterized protein</fullName>
    </submittedName>
</protein>
<evidence type="ECO:0000256" key="1">
    <source>
        <dbReference type="SAM" id="SignalP"/>
    </source>
</evidence>
<feature type="signal peptide" evidence="1">
    <location>
        <begin position="1"/>
        <end position="24"/>
    </location>
</feature>
<accession>A0A0L7QR75</accession>